<dbReference type="InterPro" id="IPR052544">
    <property type="entry name" value="Bacteriocin_Proc_Enz"/>
</dbReference>
<dbReference type="Proteomes" id="UP001164439">
    <property type="component" value="Chromosome"/>
</dbReference>
<dbReference type="PANTHER" id="PTHR43745">
    <property type="entry name" value="NITROREDUCTASE MJ1384-RELATED"/>
    <property type="match status" value="1"/>
</dbReference>
<dbReference type="CDD" id="cd02142">
    <property type="entry name" value="McbC_SagB-like_oxidoreductase"/>
    <property type="match status" value="1"/>
</dbReference>
<dbReference type="InterPro" id="IPR000415">
    <property type="entry name" value="Nitroreductase-like"/>
</dbReference>
<dbReference type="NCBIfam" id="TIGR03605">
    <property type="entry name" value="antibiot_sagB"/>
    <property type="match status" value="1"/>
</dbReference>
<dbReference type="SUPFAM" id="SSF55469">
    <property type="entry name" value="FMN-dependent nitroreductase-like"/>
    <property type="match status" value="1"/>
</dbReference>
<gene>
    <name evidence="2" type="ORF">STRCI_006236</name>
</gene>
<feature type="compositionally biased region" description="Pro residues" evidence="1">
    <location>
        <begin position="56"/>
        <end position="65"/>
    </location>
</feature>
<keyword evidence="3" id="KW-1185">Reference proteome</keyword>
<protein>
    <submittedName>
        <fullName evidence="2">SagB family peptide dehydrogenase</fullName>
    </submittedName>
</protein>
<dbReference type="Gene3D" id="3.40.109.10">
    <property type="entry name" value="NADH Oxidase"/>
    <property type="match status" value="2"/>
</dbReference>
<organism evidence="2 3">
    <name type="scientific">Streptomyces cinnabarinus</name>
    <dbReference type="NCBI Taxonomy" id="67287"/>
    <lineage>
        <taxon>Bacteria</taxon>
        <taxon>Bacillati</taxon>
        <taxon>Actinomycetota</taxon>
        <taxon>Actinomycetes</taxon>
        <taxon>Kitasatosporales</taxon>
        <taxon>Streptomycetaceae</taxon>
        <taxon>Streptomyces</taxon>
    </lineage>
</organism>
<evidence type="ECO:0000313" key="3">
    <source>
        <dbReference type="Proteomes" id="UP001164439"/>
    </source>
</evidence>
<sequence>MTAVEGPGRAPESPGARYWHRSLHDYADLIGRGPGGREGGPREPERFTRHGSLPRYPLPSPPRTLGPPSRGLGALGRGLGESAGGRVVPTAALHSALLHYTCGVLRTEFGPTARWPYHRAVPSARCFAPVETYLWTPGHDGLPAGVYAYDPAHHALVLLRAGDFRALLGAALGTDLDAAVGALLLSTVFWRTAFRYGAYAYRLCAQEAGLMAGNALMVAGALGVPGQLRHQFLDGVLERLLGVTRPEESVAAVLPLYAGRGEAVPPCSEAELPVPPAACRPAAPATGVGALAELVELDAAARLTDTAFFARLPHEEPPTAGPVPAGELADLLRRRTSGAPAFHPKPRPVPVEAVLDAVRPAFAPYASDAVPEGSAPPVTAHLWAVDVTGAEAGVHEVTAGGLRYLGPARSVDLGLEAANIDYRTVNAVVFLSVPARRAQVTFGDRGFRVLHHEAGVVAQRLCVLSAGSGLAARIHNGYAAAPLARALRLPPGHEPVFQIALGTPGADERCLMPVPHWRAA</sequence>
<name>A0ABY7KML3_9ACTN</name>
<dbReference type="EMBL" id="CP114413">
    <property type="protein sequence ID" value="WAZ24785.1"/>
    <property type="molecule type" value="Genomic_DNA"/>
</dbReference>
<reference evidence="2" key="1">
    <citation type="submission" date="2022-12" db="EMBL/GenBank/DDBJ databases">
        <authorList>
            <person name="Ruckert C."/>
            <person name="Busche T."/>
            <person name="Kalinowski J."/>
            <person name="Wittmann C."/>
        </authorList>
    </citation>
    <scope>NUCLEOTIDE SEQUENCE</scope>
    <source>
        <strain evidence="2">DSM 40467</strain>
    </source>
</reference>
<evidence type="ECO:0000256" key="1">
    <source>
        <dbReference type="SAM" id="MobiDB-lite"/>
    </source>
</evidence>
<dbReference type="RefSeq" id="WP_269662273.1">
    <property type="nucleotide sequence ID" value="NZ_CP114413.1"/>
</dbReference>
<proteinExistence type="predicted"/>
<feature type="compositionally biased region" description="Basic and acidic residues" evidence="1">
    <location>
        <begin position="39"/>
        <end position="48"/>
    </location>
</feature>
<evidence type="ECO:0000313" key="2">
    <source>
        <dbReference type="EMBL" id="WAZ24785.1"/>
    </source>
</evidence>
<accession>A0ABY7KML3</accession>
<dbReference type="PANTHER" id="PTHR43745:SF2">
    <property type="entry name" value="NITROREDUCTASE MJ1384-RELATED"/>
    <property type="match status" value="1"/>
</dbReference>
<dbReference type="InterPro" id="IPR020051">
    <property type="entry name" value="SagB-type_dehydrogenase"/>
</dbReference>
<feature type="region of interest" description="Disordered" evidence="1">
    <location>
        <begin position="29"/>
        <end position="76"/>
    </location>
</feature>